<dbReference type="SUPFAM" id="SSF52833">
    <property type="entry name" value="Thioredoxin-like"/>
    <property type="match status" value="1"/>
</dbReference>
<dbReference type="SUPFAM" id="SSF47616">
    <property type="entry name" value="GST C-terminal domain-like"/>
    <property type="match status" value="1"/>
</dbReference>
<dbReference type="InterPro" id="IPR004045">
    <property type="entry name" value="Glutathione_S-Trfase_N"/>
</dbReference>
<evidence type="ECO:0000256" key="1">
    <source>
        <dbReference type="ARBA" id="ARBA00007409"/>
    </source>
</evidence>
<dbReference type="SFLD" id="SFLDG00358">
    <property type="entry name" value="Main_(cytGST)"/>
    <property type="match status" value="1"/>
</dbReference>
<comment type="caution">
    <text evidence="5">The sequence shown here is derived from an EMBL/GenBank/DDBJ whole genome shotgun (WGS) entry which is preliminary data.</text>
</comment>
<dbReference type="PROSITE" id="PS50404">
    <property type="entry name" value="GST_NTER"/>
    <property type="match status" value="1"/>
</dbReference>
<evidence type="ECO:0000313" key="5">
    <source>
        <dbReference type="EMBL" id="KAL2039020.1"/>
    </source>
</evidence>
<evidence type="ECO:0008006" key="7">
    <source>
        <dbReference type="Google" id="ProtNLM"/>
    </source>
</evidence>
<dbReference type="InterPro" id="IPR040079">
    <property type="entry name" value="Glutathione_S-Trfase"/>
</dbReference>
<sequence>MPDITLYFLQASRSIRIAWLLEELGLDYKLHTWDRESSGLAPPEFKQLCGTHLGKAPVLKDGRLTLQESGAITEYLCEQYDHSHRLFPVDQAQRAKVREFVHAAEGAFMVHCLPSVYNRRIDATLAEKLAPGIEKIVANDLDWLEAELQKGNGRYLVGDHVTAADTMVAFSVQFIFRMRLGPQDRKWEGIEAWLRNVENGQAYQRAVAKTGHQL</sequence>
<feature type="domain" description="GST C-terminal" evidence="4">
    <location>
        <begin position="90"/>
        <end position="214"/>
    </location>
</feature>
<dbReference type="PROSITE" id="PS50405">
    <property type="entry name" value="GST_CTER"/>
    <property type="match status" value="1"/>
</dbReference>
<dbReference type="InterPro" id="IPR010987">
    <property type="entry name" value="Glutathione-S-Trfase_C-like"/>
</dbReference>
<evidence type="ECO:0000313" key="6">
    <source>
        <dbReference type="Proteomes" id="UP001590950"/>
    </source>
</evidence>
<dbReference type="CDD" id="cd03046">
    <property type="entry name" value="GST_N_GTT1_like"/>
    <property type="match status" value="1"/>
</dbReference>
<evidence type="ECO:0000259" key="4">
    <source>
        <dbReference type="PROSITE" id="PS50405"/>
    </source>
</evidence>
<proteinExistence type="inferred from homology"/>
<dbReference type="PANTHER" id="PTHR44051">
    <property type="entry name" value="GLUTATHIONE S-TRANSFERASE-RELATED"/>
    <property type="match status" value="1"/>
</dbReference>
<reference evidence="5 6" key="1">
    <citation type="submission" date="2024-09" db="EMBL/GenBank/DDBJ databases">
        <title>Rethinking Asexuality: The Enigmatic Case of Functional Sexual Genes in Lepraria (Stereocaulaceae).</title>
        <authorList>
            <person name="Doellman M."/>
            <person name="Sun Y."/>
            <person name="Barcenas-Pena A."/>
            <person name="Lumbsch H.T."/>
            <person name="Grewe F."/>
        </authorList>
    </citation>
    <scope>NUCLEOTIDE SEQUENCE [LARGE SCALE GENOMIC DNA]</scope>
    <source>
        <strain evidence="5 6">Mercado 3170</strain>
    </source>
</reference>
<accession>A0ABR3ZZG3</accession>
<name>A0ABR3ZZG3_9LECA</name>
<organism evidence="5 6">
    <name type="scientific">Stereocaulon virgatum</name>
    <dbReference type="NCBI Taxonomy" id="373712"/>
    <lineage>
        <taxon>Eukaryota</taxon>
        <taxon>Fungi</taxon>
        <taxon>Dikarya</taxon>
        <taxon>Ascomycota</taxon>
        <taxon>Pezizomycotina</taxon>
        <taxon>Lecanoromycetes</taxon>
        <taxon>OSLEUM clade</taxon>
        <taxon>Lecanoromycetidae</taxon>
        <taxon>Lecanorales</taxon>
        <taxon>Lecanorineae</taxon>
        <taxon>Stereocaulaceae</taxon>
        <taxon>Stereocaulon</taxon>
    </lineage>
</organism>
<dbReference type="Gene3D" id="3.40.30.10">
    <property type="entry name" value="Glutaredoxin"/>
    <property type="match status" value="1"/>
</dbReference>
<dbReference type="Pfam" id="PF00043">
    <property type="entry name" value="GST_C"/>
    <property type="match status" value="1"/>
</dbReference>
<dbReference type="Gene3D" id="1.20.1050.10">
    <property type="match status" value="1"/>
</dbReference>
<dbReference type="SFLD" id="SFLDS00019">
    <property type="entry name" value="Glutathione_Transferase_(cytos"/>
    <property type="match status" value="1"/>
</dbReference>
<dbReference type="Pfam" id="PF02798">
    <property type="entry name" value="GST_N"/>
    <property type="match status" value="1"/>
</dbReference>
<comment type="similarity">
    <text evidence="1 2">Belongs to the GST superfamily.</text>
</comment>
<dbReference type="Proteomes" id="UP001590950">
    <property type="component" value="Unassembled WGS sequence"/>
</dbReference>
<feature type="domain" description="GST N-terminal" evidence="3">
    <location>
        <begin position="1"/>
        <end position="84"/>
    </location>
</feature>
<dbReference type="InterPro" id="IPR004046">
    <property type="entry name" value="GST_C"/>
</dbReference>
<protein>
    <recommendedName>
        <fullName evidence="7">Glutathione S-transferase</fullName>
    </recommendedName>
</protein>
<evidence type="ECO:0000259" key="3">
    <source>
        <dbReference type="PROSITE" id="PS50404"/>
    </source>
</evidence>
<dbReference type="InterPro" id="IPR036282">
    <property type="entry name" value="Glutathione-S-Trfase_C_sf"/>
</dbReference>
<gene>
    <name evidence="5" type="ORF">N7G274_008069</name>
</gene>
<dbReference type="InterPro" id="IPR036249">
    <property type="entry name" value="Thioredoxin-like_sf"/>
</dbReference>
<keyword evidence="6" id="KW-1185">Reference proteome</keyword>
<evidence type="ECO:0000256" key="2">
    <source>
        <dbReference type="RuleBase" id="RU003494"/>
    </source>
</evidence>
<dbReference type="PANTHER" id="PTHR44051:SF9">
    <property type="entry name" value="GLUTATHIONE S-TRANSFERASE 1"/>
    <property type="match status" value="1"/>
</dbReference>
<dbReference type="EMBL" id="JBEFKJ010000027">
    <property type="protein sequence ID" value="KAL2039020.1"/>
    <property type="molecule type" value="Genomic_DNA"/>
</dbReference>